<name>A0A1A6GJL5_NEOLE</name>
<comment type="caution">
    <text evidence="2">The sequence shown here is derived from an EMBL/GenBank/DDBJ whole genome shotgun (WGS) entry which is preliminary data.</text>
</comment>
<evidence type="ECO:0000313" key="2">
    <source>
        <dbReference type="EMBL" id="OBS66059.1"/>
    </source>
</evidence>
<dbReference type="Proteomes" id="UP000092124">
    <property type="component" value="Unassembled WGS sequence"/>
</dbReference>
<feature type="compositionally biased region" description="Acidic residues" evidence="1">
    <location>
        <begin position="35"/>
        <end position="53"/>
    </location>
</feature>
<reference evidence="2 3" key="1">
    <citation type="submission" date="2016-06" db="EMBL/GenBank/DDBJ databases">
        <title>The Draft Genome Sequence and Annotation of the Desert Woodrat Neotoma lepida.</title>
        <authorList>
            <person name="Campbell M."/>
            <person name="Oakeson K.F."/>
            <person name="Yandell M."/>
            <person name="Halpert J.R."/>
            <person name="Dearing D."/>
        </authorList>
    </citation>
    <scope>NUCLEOTIDE SEQUENCE [LARGE SCALE GENOMIC DNA]</scope>
    <source>
        <strain evidence="2">417</strain>
        <tissue evidence="2">Liver</tissue>
    </source>
</reference>
<protein>
    <submittedName>
        <fullName evidence="2">Uncharacterized protein</fullName>
    </submittedName>
</protein>
<dbReference type="AlphaFoldDB" id="A0A1A6GJL5"/>
<evidence type="ECO:0000256" key="1">
    <source>
        <dbReference type="SAM" id="MobiDB-lite"/>
    </source>
</evidence>
<keyword evidence="3" id="KW-1185">Reference proteome</keyword>
<accession>A0A1A6GJL5</accession>
<dbReference type="EMBL" id="LZPO01087589">
    <property type="protein sequence ID" value="OBS66059.1"/>
    <property type="molecule type" value="Genomic_DNA"/>
</dbReference>
<organism evidence="2 3">
    <name type="scientific">Neotoma lepida</name>
    <name type="common">Desert woodrat</name>
    <dbReference type="NCBI Taxonomy" id="56216"/>
    <lineage>
        <taxon>Eukaryota</taxon>
        <taxon>Metazoa</taxon>
        <taxon>Chordata</taxon>
        <taxon>Craniata</taxon>
        <taxon>Vertebrata</taxon>
        <taxon>Euteleostomi</taxon>
        <taxon>Mammalia</taxon>
        <taxon>Eutheria</taxon>
        <taxon>Euarchontoglires</taxon>
        <taxon>Glires</taxon>
        <taxon>Rodentia</taxon>
        <taxon>Myomorpha</taxon>
        <taxon>Muroidea</taxon>
        <taxon>Cricetidae</taxon>
        <taxon>Neotominae</taxon>
        <taxon>Neotoma</taxon>
    </lineage>
</organism>
<sequence length="159" mass="18716">MNERKEEEEKVGKEEEKEEEEEEEEGKKEEKEERQEEEEEDRKEERQEEEEEDSKERRRREGSWLLEETEGQDSKKRWTSGTLAAKVEMISMKQTYGPQEEIGIARTYHTMWRKFSHGFGCFSSHGSDGDNCPLEQAAEDALEYPEPISVSCATLRETS</sequence>
<feature type="compositionally biased region" description="Basic and acidic residues" evidence="1">
    <location>
        <begin position="1"/>
        <end position="15"/>
    </location>
</feature>
<proteinExistence type="predicted"/>
<gene>
    <name evidence="2" type="ORF">A6R68_05403</name>
</gene>
<evidence type="ECO:0000313" key="3">
    <source>
        <dbReference type="Proteomes" id="UP000092124"/>
    </source>
</evidence>
<feature type="region of interest" description="Disordered" evidence="1">
    <location>
        <begin position="1"/>
        <end position="79"/>
    </location>
</feature>
<feature type="compositionally biased region" description="Basic and acidic residues" evidence="1">
    <location>
        <begin position="25"/>
        <end position="34"/>
    </location>
</feature>